<organism evidence="1 2">
    <name type="scientific">Mycobacterium phage Che9c</name>
    <dbReference type="NCBI Taxonomy" id="2907832"/>
    <lineage>
        <taxon>Viruses</taxon>
        <taxon>Duplodnaviria</taxon>
        <taxon>Heunggongvirae</taxon>
        <taxon>Uroviricota</taxon>
        <taxon>Caudoviricetes</taxon>
        <taxon>Chenonavirus</taxon>
        <taxon>Chenonavirus Che9c</taxon>
    </lineage>
</organism>
<evidence type="ECO:0000313" key="1">
    <source>
        <dbReference type="EMBL" id="AAN12641.1"/>
    </source>
</evidence>
<dbReference type="EMBL" id="AY129333">
    <property type="protein sequence ID" value="AAN12641.1"/>
    <property type="molecule type" value="Genomic_DNA"/>
</dbReference>
<proteinExistence type="predicted"/>
<accession>Q854R7</accession>
<gene>
    <name evidence="1" type="primary">83</name>
    <name evidence="1" type="ORF">PBI_CHE9C_83</name>
</gene>
<evidence type="ECO:0008006" key="3">
    <source>
        <dbReference type="Google" id="ProtNLM"/>
    </source>
</evidence>
<reference evidence="1 2" key="1">
    <citation type="journal article" date="2003" name="Cell">
        <title>Origins of highly mosaic mycobacteriophage genomes.</title>
        <authorList>
            <person name="Pedulla M.L."/>
            <person name="Ford M.E."/>
            <person name="Houtz J.M."/>
            <person name="Karthikeyan T."/>
            <person name="Wadsworth C."/>
            <person name="Lewis J.A."/>
            <person name="Jacobs-Sera D."/>
            <person name="Falbo J."/>
            <person name="Gross J."/>
            <person name="Pannunzio N.R."/>
            <person name="Brucker W."/>
            <person name="Kumar V."/>
            <person name="Kandasamy J."/>
            <person name="Keenan L."/>
            <person name="Bardarov S."/>
            <person name="Kriakov J."/>
            <person name="Lawrence J.G."/>
            <person name="Jacobs W.R. Jr."/>
            <person name="Hendrix R.W."/>
            <person name="Hatfull G.F."/>
        </authorList>
    </citation>
    <scope>NUCLEOTIDE SEQUENCE</scope>
</reference>
<name>Q854R7_9CAUD</name>
<protein>
    <recommendedName>
        <fullName evidence="3">Glycosyltransferase</fullName>
    </recommendedName>
</protein>
<dbReference type="RefSeq" id="NP_817760.1">
    <property type="nucleotide sequence ID" value="NC_004683.1"/>
</dbReference>
<dbReference type="KEGG" id="vg:1259385"/>
<sequence>MTTIGIVAHTTRLAQAEHLATTTAADFVSVDDGTLGCEANHRRVWRWHRNHASEWAIVLEDDALPINDFRSHAHAALATAPTRIVSFYLGRQYPRRWQPDIENALQRAGHVHASWITAPRTLHAVAYAMHTTVLDGLLTHDSTKAIDSAITAWQQRAGVDTSYTVPSLVDHADGPTVINRRSRRMPGRTAWQVGAPHRWTCSAVQLDS</sequence>
<keyword evidence="2" id="KW-1185">Reference proteome</keyword>
<dbReference type="Proteomes" id="UP000000967">
    <property type="component" value="Segment"/>
</dbReference>
<evidence type="ECO:0000313" key="2">
    <source>
        <dbReference type="Proteomes" id="UP000000967"/>
    </source>
</evidence>